<protein>
    <submittedName>
        <fullName evidence="1">Uncharacterized protein</fullName>
    </submittedName>
</protein>
<reference evidence="1" key="1">
    <citation type="journal article" date="2020" name="Fungal Divers.">
        <title>Resolving the Mortierellaceae phylogeny through synthesis of multi-gene phylogenetics and phylogenomics.</title>
        <authorList>
            <person name="Vandepol N."/>
            <person name="Liber J."/>
            <person name="Desiro A."/>
            <person name="Na H."/>
            <person name="Kennedy M."/>
            <person name="Barry K."/>
            <person name="Grigoriev I.V."/>
            <person name="Miller A.N."/>
            <person name="O'Donnell K."/>
            <person name="Stajich J.E."/>
            <person name="Bonito G."/>
        </authorList>
    </citation>
    <scope>NUCLEOTIDE SEQUENCE</scope>
    <source>
        <strain evidence="1">NRRL 2591</strain>
    </source>
</reference>
<evidence type="ECO:0000313" key="1">
    <source>
        <dbReference type="EMBL" id="KAF9541497.1"/>
    </source>
</evidence>
<sequence>MPVTLKTLYGFKIKNAWSGVKVAAFVFHQMYTKRKIVKAEVQMHVEEALSGRKGKPCESLKIVERLIQVMAEEEAVPVSKSVNKCLTELAGNLSGKITNLNNTDVKDAVVKKIKSMIL</sequence>
<name>A0A9P6F2N5_9FUNG</name>
<proteinExistence type="predicted"/>
<dbReference type="AlphaFoldDB" id="A0A9P6F2N5"/>
<gene>
    <name evidence="1" type="ORF">EC957_002994</name>
</gene>
<keyword evidence="2" id="KW-1185">Reference proteome</keyword>
<evidence type="ECO:0000313" key="2">
    <source>
        <dbReference type="Proteomes" id="UP000723463"/>
    </source>
</evidence>
<dbReference type="Proteomes" id="UP000723463">
    <property type="component" value="Unassembled WGS sequence"/>
</dbReference>
<dbReference type="EMBL" id="JAAAXW010000164">
    <property type="protein sequence ID" value="KAF9541497.1"/>
    <property type="molecule type" value="Genomic_DNA"/>
</dbReference>
<accession>A0A9P6F2N5</accession>
<organism evidence="1 2">
    <name type="scientific">Mortierella hygrophila</name>
    <dbReference type="NCBI Taxonomy" id="979708"/>
    <lineage>
        <taxon>Eukaryota</taxon>
        <taxon>Fungi</taxon>
        <taxon>Fungi incertae sedis</taxon>
        <taxon>Mucoromycota</taxon>
        <taxon>Mortierellomycotina</taxon>
        <taxon>Mortierellomycetes</taxon>
        <taxon>Mortierellales</taxon>
        <taxon>Mortierellaceae</taxon>
        <taxon>Mortierella</taxon>
    </lineage>
</organism>
<comment type="caution">
    <text evidence="1">The sequence shown here is derived from an EMBL/GenBank/DDBJ whole genome shotgun (WGS) entry which is preliminary data.</text>
</comment>